<dbReference type="HAMAP" id="MF_00024">
    <property type="entry name" value="CobD_CbiB"/>
    <property type="match status" value="1"/>
</dbReference>
<dbReference type="RefSeq" id="WP_116974020.1">
    <property type="nucleotide sequence ID" value="NZ_QPMM01000001.1"/>
</dbReference>
<comment type="similarity">
    <text evidence="3 9">Belongs to the CobD/CbiB family.</text>
</comment>
<name>A0A3E1YHI1_9BACT</name>
<feature type="transmembrane region" description="Helical" evidence="9">
    <location>
        <begin position="288"/>
        <end position="312"/>
    </location>
</feature>
<dbReference type="OrthoDB" id="9811967at2"/>
<dbReference type="NCBIfam" id="TIGR00380">
    <property type="entry name" value="cobal_cbiB"/>
    <property type="match status" value="1"/>
</dbReference>
<keyword evidence="5 9" id="KW-0169">Cobalamin biosynthesis</keyword>
<keyword evidence="6 9" id="KW-0812">Transmembrane</keyword>
<protein>
    <recommendedName>
        <fullName evidence="9">Cobalamin biosynthesis protein CobD</fullName>
    </recommendedName>
</protein>
<dbReference type="Pfam" id="PF03186">
    <property type="entry name" value="CobD_Cbib"/>
    <property type="match status" value="1"/>
</dbReference>
<comment type="caution">
    <text evidence="10">The sequence shown here is derived from an EMBL/GenBank/DDBJ whole genome shotgun (WGS) entry which is preliminary data.</text>
</comment>
<dbReference type="AlphaFoldDB" id="A0A3E1YHI1"/>
<dbReference type="InterPro" id="IPR004485">
    <property type="entry name" value="Cobalamin_biosynth_CobD/CbiB"/>
</dbReference>
<feature type="transmembrane region" description="Helical" evidence="9">
    <location>
        <begin position="156"/>
        <end position="174"/>
    </location>
</feature>
<dbReference type="PANTHER" id="PTHR34308:SF1">
    <property type="entry name" value="COBALAMIN BIOSYNTHESIS PROTEIN CBIB"/>
    <property type="match status" value="1"/>
</dbReference>
<dbReference type="GO" id="GO:0009236">
    <property type="term" value="P:cobalamin biosynthetic process"/>
    <property type="evidence" value="ECO:0007669"/>
    <property type="project" value="UniProtKB-UniRule"/>
</dbReference>
<proteinExistence type="inferred from homology"/>
<evidence type="ECO:0000256" key="7">
    <source>
        <dbReference type="ARBA" id="ARBA00022989"/>
    </source>
</evidence>
<dbReference type="UniPathway" id="UPA00148"/>
<keyword evidence="4 9" id="KW-1003">Cell membrane</keyword>
<evidence type="ECO:0000313" key="11">
    <source>
        <dbReference type="Proteomes" id="UP000260644"/>
    </source>
</evidence>
<dbReference type="Proteomes" id="UP000260644">
    <property type="component" value="Unassembled WGS sequence"/>
</dbReference>
<comment type="function">
    <text evidence="9">Converts cobyric acid to cobinamide by the addition of aminopropanol on the F carboxylic group.</text>
</comment>
<reference evidence="10 11" key="1">
    <citation type="submission" date="2018-07" db="EMBL/GenBank/DDBJ databases">
        <title>Chitinophaga K2CV101002-2 sp. nov., isolated from a monsoon evergreen broad-leaved forest soil.</title>
        <authorList>
            <person name="Lv Y."/>
        </authorList>
    </citation>
    <scope>NUCLEOTIDE SEQUENCE [LARGE SCALE GENOMIC DNA]</scope>
    <source>
        <strain evidence="10 11">GDMCC 1.1288</strain>
    </source>
</reference>
<keyword evidence="11" id="KW-1185">Reference proteome</keyword>
<dbReference type="GO" id="GO:0048472">
    <property type="term" value="F:threonine-phosphate decarboxylase activity"/>
    <property type="evidence" value="ECO:0007669"/>
    <property type="project" value="InterPro"/>
</dbReference>
<evidence type="ECO:0000256" key="3">
    <source>
        <dbReference type="ARBA" id="ARBA00006263"/>
    </source>
</evidence>
<dbReference type="EMBL" id="QPMM01000001">
    <property type="protein sequence ID" value="RFS26826.1"/>
    <property type="molecule type" value="Genomic_DNA"/>
</dbReference>
<comment type="pathway">
    <text evidence="2 9">Cofactor biosynthesis; adenosylcobalamin biosynthesis.</text>
</comment>
<evidence type="ECO:0000256" key="1">
    <source>
        <dbReference type="ARBA" id="ARBA00004651"/>
    </source>
</evidence>
<evidence type="ECO:0000256" key="6">
    <source>
        <dbReference type="ARBA" id="ARBA00022692"/>
    </source>
</evidence>
<evidence type="ECO:0000256" key="9">
    <source>
        <dbReference type="HAMAP-Rule" id="MF_00024"/>
    </source>
</evidence>
<keyword evidence="7 9" id="KW-1133">Transmembrane helix</keyword>
<evidence type="ECO:0000256" key="4">
    <source>
        <dbReference type="ARBA" id="ARBA00022475"/>
    </source>
</evidence>
<feature type="transmembrane region" description="Helical" evidence="9">
    <location>
        <begin position="80"/>
        <end position="97"/>
    </location>
</feature>
<dbReference type="GO" id="GO:0015420">
    <property type="term" value="F:ABC-type vitamin B12 transporter activity"/>
    <property type="evidence" value="ECO:0007669"/>
    <property type="project" value="UniProtKB-UniRule"/>
</dbReference>
<organism evidence="10 11">
    <name type="scientific">Chitinophaga silvatica</name>
    <dbReference type="NCBI Taxonomy" id="2282649"/>
    <lineage>
        <taxon>Bacteria</taxon>
        <taxon>Pseudomonadati</taxon>
        <taxon>Bacteroidota</taxon>
        <taxon>Chitinophagia</taxon>
        <taxon>Chitinophagales</taxon>
        <taxon>Chitinophagaceae</taxon>
        <taxon>Chitinophaga</taxon>
    </lineage>
</organism>
<comment type="caution">
    <text evidence="9">Lacks conserved residue(s) required for the propagation of feature annotation.</text>
</comment>
<keyword evidence="8 9" id="KW-0472">Membrane</keyword>
<evidence type="ECO:0000313" key="10">
    <source>
        <dbReference type="EMBL" id="RFS26826.1"/>
    </source>
</evidence>
<feature type="transmembrane region" description="Helical" evidence="9">
    <location>
        <begin position="52"/>
        <end position="73"/>
    </location>
</feature>
<evidence type="ECO:0000256" key="8">
    <source>
        <dbReference type="ARBA" id="ARBA00023136"/>
    </source>
</evidence>
<evidence type="ECO:0000256" key="5">
    <source>
        <dbReference type="ARBA" id="ARBA00022573"/>
    </source>
</evidence>
<dbReference type="GO" id="GO:0005886">
    <property type="term" value="C:plasma membrane"/>
    <property type="evidence" value="ECO:0007669"/>
    <property type="project" value="UniProtKB-SubCell"/>
</dbReference>
<accession>A0A3E1YHI1</accession>
<comment type="subcellular location">
    <subcellularLocation>
        <location evidence="1 9">Cell membrane</location>
        <topology evidence="1 9">Multi-pass membrane protein</topology>
    </subcellularLocation>
</comment>
<dbReference type="PANTHER" id="PTHR34308">
    <property type="entry name" value="COBALAMIN BIOSYNTHESIS PROTEIN CBIB"/>
    <property type="match status" value="1"/>
</dbReference>
<gene>
    <name evidence="9 10" type="primary">cobD</name>
    <name evidence="10" type="ORF">DVR12_03305</name>
</gene>
<sequence>MDLILKFVLPLLLGYLLDLLIGDPKTWPHPVKFFGFLIRKGTSWLNHGKYRFAKGTLLTIFLITSTCLFFWYVQQLLEPWPIAWYAFTTIFVFFSLANKSLIAEGKTVFQTLENKGLSHGRLQLANIVGRDTSTLSAQQIRIAVLETMSENLSDGVIAPLFFYFIFGLPGMMMYKMINTLDSMIGYKNEAYFYFGKAAAKIDDVANFIPARVTAGLMILLFGSSRAGNFVLHYGNAHTSPNAGYPEAALAGILDCQFGGPNIYQGRWVVKPYIGENDRIIEDKDIKKVMWINHSVTFTMVITIAAIKAYLIWING</sequence>
<evidence type="ECO:0000256" key="2">
    <source>
        <dbReference type="ARBA" id="ARBA00004953"/>
    </source>
</evidence>